<dbReference type="EMBL" id="CAKMNS010000224">
    <property type="protein sequence ID" value="CAH1277263.1"/>
    <property type="molecule type" value="Genomic_DNA"/>
</dbReference>
<accession>A0A8S4MN60</accession>
<sequence>QQTVTLGNGRVPSGAARLEQNGGRDDRGGAGSVKTVTETIQTVTTDGQVKSETIIY</sequence>
<keyword evidence="3" id="KW-1185">Reference proteome</keyword>
<name>A0A8S4MN60_BRALA</name>
<feature type="non-terminal residue" evidence="2">
    <location>
        <position position="1"/>
    </location>
</feature>
<evidence type="ECO:0000313" key="2">
    <source>
        <dbReference type="EMBL" id="CAH1277263.1"/>
    </source>
</evidence>
<dbReference type="AlphaFoldDB" id="A0A8S4MN60"/>
<gene>
    <name evidence="2" type="primary">Hypp9530</name>
    <name evidence="2" type="ORF">BLAG_LOCUS26085</name>
</gene>
<organism evidence="2 3">
    <name type="scientific">Branchiostoma lanceolatum</name>
    <name type="common">Common lancelet</name>
    <name type="synonym">Amphioxus lanceolatum</name>
    <dbReference type="NCBI Taxonomy" id="7740"/>
    <lineage>
        <taxon>Eukaryota</taxon>
        <taxon>Metazoa</taxon>
        <taxon>Chordata</taxon>
        <taxon>Cephalochordata</taxon>
        <taxon>Leptocardii</taxon>
        <taxon>Amphioxiformes</taxon>
        <taxon>Branchiostomatidae</taxon>
        <taxon>Branchiostoma</taxon>
    </lineage>
</organism>
<dbReference type="Proteomes" id="UP000838412">
    <property type="component" value="Unassembled WGS sequence"/>
</dbReference>
<evidence type="ECO:0000256" key="1">
    <source>
        <dbReference type="SAM" id="MobiDB-lite"/>
    </source>
</evidence>
<evidence type="ECO:0000313" key="3">
    <source>
        <dbReference type="Proteomes" id="UP000838412"/>
    </source>
</evidence>
<comment type="caution">
    <text evidence="2">The sequence shown here is derived from an EMBL/GenBank/DDBJ whole genome shotgun (WGS) entry which is preliminary data.</text>
</comment>
<feature type="region of interest" description="Disordered" evidence="1">
    <location>
        <begin position="1"/>
        <end position="32"/>
    </location>
</feature>
<reference evidence="2" key="1">
    <citation type="submission" date="2022-01" db="EMBL/GenBank/DDBJ databases">
        <authorList>
            <person name="Braso-Vives M."/>
        </authorList>
    </citation>
    <scope>NUCLEOTIDE SEQUENCE</scope>
</reference>
<proteinExistence type="predicted"/>
<protein>
    <submittedName>
        <fullName evidence="2">Hypp9530 protein</fullName>
    </submittedName>
</protein>